<sequence length="285" mass="31792">MARPAEAVPASRAAAVRPDRVRDVWYRFFKYVLFRPGVRLLMHPELVDEQNIPAEGGAVLASNHLDAGDTFTLPAIMRRRLIWPAKKELFEGKGLRMRIVAWFLRAVGMVPLDRSGGRASVDALGPVEAELAAGNLIGIFPEGTRTPDDRLYRGHTGAARLALENGVPVVPVGMVNTHLRKGPLGLPTMKDARIIIGEPLDYTPWRGQADSVRVLRWVTDDIMAHIQDLTGQEYVNVYANRVKYGNLKDKDLSGYTRIRANDGLEVPPHRCRTGRPGGHRAWRER</sequence>
<evidence type="ECO:0000313" key="4">
    <source>
        <dbReference type="EMBL" id="SYZ33362.1"/>
    </source>
</evidence>
<dbReference type="SMART" id="SM00563">
    <property type="entry name" value="PlsC"/>
    <property type="match status" value="1"/>
</dbReference>
<feature type="domain" description="Phospholipid/glycerol acyltransferase" evidence="3">
    <location>
        <begin position="58"/>
        <end position="177"/>
    </location>
</feature>
<evidence type="ECO:0000256" key="1">
    <source>
        <dbReference type="ARBA" id="ARBA00022679"/>
    </source>
</evidence>
<dbReference type="EMBL" id="UNQJ01000007">
    <property type="protein sequence ID" value="SYZ33362.1"/>
    <property type="molecule type" value="Genomic_DNA"/>
</dbReference>
<dbReference type="PANTHER" id="PTHR10434">
    <property type="entry name" value="1-ACYL-SN-GLYCEROL-3-PHOSPHATE ACYLTRANSFERASE"/>
    <property type="match status" value="1"/>
</dbReference>
<organism evidence="4 5">
    <name type="scientific">Propionibacterium australiense</name>
    <dbReference type="NCBI Taxonomy" id="119981"/>
    <lineage>
        <taxon>Bacteria</taxon>
        <taxon>Bacillati</taxon>
        <taxon>Actinomycetota</taxon>
        <taxon>Actinomycetes</taxon>
        <taxon>Propionibacteriales</taxon>
        <taxon>Propionibacteriaceae</taxon>
        <taxon>Propionibacterium</taxon>
    </lineage>
</organism>
<accession>A0A383S725</accession>
<dbReference type="SUPFAM" id="SSF69593">
    <property type="entry name" value="Glycerol-3-phosphate (1)-acyltransferase"/>
    <property type="match status" value="1"/>
</dbReference>
<protein>
    <submittedName>
        <fullName evidence="4">Acyltransferase</fullName>
        <ecNumber evidence="4">2.3.-.-</ecNumber>
    </submittedName>
</protein>
<dbReference type="GO" id="GO:0005886">
    <property type="term" value="C:plasma membrane"/>
    <property type="evidence" value="ECO:0007669"/>
    <property type="project" value="TreeGrafter"/>
</dbReference>
<dbReference type="CDD" id="cd07989">
    <property type="entry name" value="LPLAT_AGPAT-like"/>
    <property type="match status" value="1"/>
</dbReference>
<keyword evidence="5" id="KW-1185">Reference proteome</keyword>
<dbReference type="Proteomes" id="UP000263928">
    <property type="component" value="Unassembled WGS sequence"/>
</dbReference>
<dbReference type="GO" id="GO:0003841">
    <property type="term" value="F:1-acylglycerol-3-phosphate O-acyltransferase activity"/>
    <property type="evidence" value="ECO:0007669"/>
    <property type="project" value="TreeGrafter"/>
</dbReference>
<keyword evidence="2 4" id="KW-0012">Acyltransferase</keyword>
<name>A0A383S725_9ACTN</name>
<dbReference type="InterPro" id="IPR002123">
    <property type="entry name" value="Plipid/glycerol_acylTrfase"/>
</dbReference>
<dbReference type="EC" id="2.3.-.-" evidence="4"/>
<dbReference type="PANTHER" id="PTHR10434:SF11">
    <property type="entry name" value="1-ACYL-SN-GLYCEROL-3-PHOSPHATE ACYLTRANSFERASE"/>
    <property type="match status" value="1"/>
</dbReference>
<dbReference type="GO" id="GO:0006654">
    <property type="term" value="P:phosphatidic acid biosynthetic process"/>
    <property type="evidence" value="ECO:0007669"/>
    <property type="project" value="TreeGrafter"/>
</dbReference>
<dbReference type="Pfam" id="PF01553">
    <property type="entry name" value="Acyltransferase"/>
    <property type="match status" value="1"/>
</dbReference>
<evidence type="ECO:0000313" key="5">
    <source>
        <dbReference type="Proteomes" id="UP000263928"/>
    </source>
</evidence>
<evidence type="ECO:0000259" key="3">
    <source>
        <dbReference type="SMART" id="SM00563"/>
    </source>
</evidence>
<gene>
    <name evidence="4" type="ORF">PROPAUS_1281</name>
</gene>
<reference evidence="5" key="1">
    <citation type="submission" date="2018-08" db="EMBL/GenBank/DDBJ databases">
        <authorList>
            <person name="Hornung B."/>
        </authorList>
    </citation>
    <scope>NUCLEOTIDE SEQUENCE [LARGE SCALE GENOMIC DNA]</scope>
</reference>
<keyword evidence="1 4" id="KW-0808">Transferase</keyword>
<evidence type="ECO:0000256" key="2">
    <source>
        <dbReference type="ARBA" id="ARBA00023315"/>
    </source>
</evidence>
<proteinExistence type="predicted"/>
<dbReference type="AlphaFoldDB" id="A0A383S725"/>